<keyword evidence="3" id="KW-1185">Reference proteome</keyword>
<feature type="region of interest" description="Disordered" evidence="1">
    <location>
        <begin position="1"/>
        <end position="28"/>
    </location>
</feature>
<evidence type="ECO:0000313" key="3">
    <source>
        <dbReference type="Proteomes" id="UP000654345"/>
    </source>
</evidence>
<dbReference type="InterPro" id="IPR008914">
    <property type="entry name" value="PEBP"/>
</dbReference>
<accession>A0ABQ3UX64</accession>
<organism evidence="2 3">
    <name type="scientific">Ktedonobacter robiniae</name>
    <dbReference type="NCBI Taxonomy" id="2778365"/>
    <lineage>
        <taxon>Bacteria</taxon>
        <taxon>Bacillati</taxon>
        <taxon>Chloroflexota</taxon>
        <taxon>Ktedonobacteria</taxon>
        <taxon>Ktedonobacterales</taxon>
        <taxon>Ktedonobacteraceae</taxon>
        <taxon>Ktedonobacter</taxon>
    </lineage>
</organism>
<reference evidence="2 3" key="1">
    <citation type="journal article" date="2021" name="Int. J. Syst. Evol. Microbiol.">
        <title>Reticulibacter mediterranei gen. nov., sp. nov., within the new family Reticulibacteraceae fam. nov., and Ktedonospora formicarum gen. nov., sp. nov., Ktedonobacter robiniae sp. nov., Dictyobacter formicarum sp. nov. and Dictyobacter arantiisoli sp. nov., belonging to the class Ktedonobacteria.</title>
        <authorList>
            <person name="Yabe S."/>
            <person name="Zheng Y."/>
            <person name="Wang C.M."/>
            <person name="Sakai Y."/>
            <person name="Abe K."/>
            <person name="Yokota A."/>
            <person name="Donadio S."/>
            <person name="Cavaletti L."/>
            <person name="Monciardini P."/>
        </authorList>
    </citation>
    <scope>NUCLEOTIDE SEQUENCE [LARGE SCALE GENOMIC DNA]</scope>
    <source>
        <strain evidence="2 3">SOSP1-30</strain>
    </source>
</reference>
<comment type="caution">
    <text evidence="2">The sequence shown here is derived from an EMBL/GenBank/DDBJ whole genome shotgun (WGS) entry which is preliminary data.</text>
</comment>
<sequence>MKLTSPAFEHGQPIPSQYTCDGANHHPPLTISDVPREAQSLALVVEDPDAPMKVFTHWLIYDLPPSTQHILEQEGSLGGAEGVNDFGTRGYKGPCPPSGTHHYVFRLFALDTRLALPEGMKKEDVLAKLKGHVLATAELVGTYKRG</sequence>
<dbReference type="InterPro" id="IPR005247">
    <property type="entry name" value="YbhB_YbcL/LppC-like"/>
</dbReference>
<evidence type="ECO:0008006" key="4">
    <source>
        <dbReference type="Google" id="ProtNLM"/>
    </source>
</evidence>
<dbReference type="SUPFAM" id="SSF49777">
    <property type="entry name" value="PEBP-like"/>
    <property type="match status" value="1"/>
</dbReference>
<protein>
    <recommendedName>
        <fullName evidence="4">YbhB/YbcL family Raf kinase inhibitor-like protein</fullName>
    </recommendedName>
</protein>
<dbReference type="Proteomes" id="UP000654345">
    <property type="component" value="Unassembled WGS sequence"/>
</dbReference>
<dbReference type="PANTHER" id="PTHR30289">
    <property type="entry name" value="UNCHARACTERIZED PROTEIN YBCL-RELATED"/>
    <property type="match status" value="1"/>
</dbReference>
<evidence type="ECO:0000256" key="1">
    <source>
        <dbReference type="SAM" id="MobiDB-lite"/>
    </source>
</evidence>
<dbReference type="EMBL" id="BNJG01000002">
    <property type="protein sequence ID" value="GHO57431.1"/>
    <property type="molecule type" value="Genomic_DNA"/>
</dbReference>
<proteinExistence type="predicted"/>
<dbReference type="InterPro" id="IPR036610">
    <property type="entry name" value="PEBP-like_sf"/>
</dbReference>
<dbReference type="CDD" id="cd00865">
    <property type="entry name" value="PEBP_bact_arch"/>
    <property type="match status" value="1"/>
</dbReference>
<evidence type="ECO:0000313" key="2">
    <source>
        <dbReference type="EMBL" id="GHO57431.1"/>
    </source>
</evidence>
<dbReference type="Pfam" id="PF01161">
    <property type="entry name" value="PBP"/>
    <property type="match status" value="1"/>
</dbReference>
<dbReference type="NCBIfam" id="TIGR00481">
    <property type="entry name" value="YbhB/YbcL family Raf kinase inhibitor-like protein"/>
    <property type="match status" value="1"/>
</dbReference>
<name>A0ABQ3UX64_9CHLR</name>
<dbReference type="Gene3D" id="3.90.280.10">
    <property type="entry name" value="PEBP-like"/>
    <property type="match status" value="1"/>
</dbReference>
<gene>
    <name evidence="2" type="ORF">KSB_59060</name>
</gene>
<dbReference type="PANTHER" id="PTHR30289:SF1">
    <property type="entry name" value="PEBP (PHOSPHATIDYLETHANOLAMINE-BINDING PROTEIN) FAMILY PROTEIN"/>
    <property type="match status" value="1"/>
</dbReference>